<sequence length="50" mass="5606">MSASLPAEFKAYLRERAVVWLVVLAVVVGGLVWLAWRTAQVPESPFTYQV</sequence>
<gene>
    <name evidence="2" type="ORF">Pla133_04430</name>
</gene>
<dbReference type="KEGG" id="pbap:Pla133_04430"/>
<feature type="transmembrane region" description="Helical" evidence="1">
    <location>
        <begin position="17"/>
        <end position="36"/>
    </location>
</feature>
<keyword evidence="1" id="KW-0472">Membrane</keyword>
<dbReference type="Proteomes" id="UP000316921">
    <property type="component" value="Chromosome"/>
</dbReference>
<keyword evidence="1" id="KW-1133">Transmembrane helix</keyword>
<keyword evidence="3" id="KW-1185">Reference proteome</keyword>
<dbReference type="RefSeq" id="WP_419192046.1">
    <property type="nucleotide sequence ID" value="NZ_CP036287.1"/>
</dbReference>
<dbReference type="AlphaFoldDB" id="A0A518BEG7"/>
<keyword evidence="1" id="KW-0812">Transmembrane</keyword>
<evidence type="ECO:0000313" key="2">
    <source>
        <dbReference type="EMBL" id="QDU65378.1"/>
    </source>
</evidence>
<proteinExistence type="predicted"/>
<reference evidence="2 3" key="1">
    <citation type="submission" date="2019-02" db="EMBL/GenBank/DDBJ databases">
        <title>Deep-cultivation of Planctomycetes and their phenomic and genomic characterization uncovers novel biology.</title>
        <authorList>
            <person name="Wiegand S."/>
            <person name="Jogler M."/>
            <person name="Boedeker C."/>
            <person name="Pinto D."/>
            <person name="Vollmers J."/>
            <person name="Rivas-Marin E."/>
            <person name="Kohn T."/>
            <person name="Peeters S.H."/>
            <person name="Heuer A."/>
            <person name="Rast P."/>
            <person name="Oberbeckmann S."/>
            <person name="Bunk B."/>
            <person name="Jeske O."/>
            <person name="Meyerdierks A."/>
            <person name="Storesund J.E."/>
            <person name="Kallscheuer N."/>
            <person name="Luecker S."/>
            <person name="Lage O.M."/>
            <person name="Pohl T."/>
            <person name="Merkel B.J."/>
            <person name="Hornburger P."/>
            <person name="Mueller R.-W."/>
            <person name="Bruemmer F."/>
            <person name="Labrenz M."/>
            <person name="Spormann A.M."/>
            <person name="Op den Camp H."/>
            <person name="Overmann J."/>
            <person name="Amann R."/>
            <person name="Jetten M.S.M."/>
            <person name="Mascher T."/>
            <person name="Medema M.H."/>
            <person name="Devos D.P."/>
            <person name="Kaster A.-K."/>
            <person name="Ovreas L."/>
            <person name="Rohde M."/>
            <person name="Galperin M.Y."/>
            <person name="Jogler C."/>
        </authorList>
    </citation>
    <scope>NUCLEOTIDE SEQUENCE [LARGE SCALE GENOMIC DNA]</scope>
    <source>
        <strain evidence="2 3">Pla133</strain>
    </source>
</reference>
<name>A0A518BEG7_9BACT</name>
<accession>A0A518BEG7</accession>
<protein>
    <submittedName>
        <fullName evidence="2">Uncharacterized protein</fullName>
    </submittedName>
</protein>
<evidence type="ECO:0000256" key="1">
    <source>
        <dbReference type="SAM" id="Phobius"/>
    </source>
</evidence>
<organism evidence="2 3">
    <name type="scientific">Engelhardtia mirabilis</name>
    <dbReference type="NCBI Taxonomy" id="2528011"/>
    <lineage>
        <taxon>Bacteria</taxon>
        <taxon>Pseudomonadati</taxon>
        <taxon>Planctomycetota</taxon>
        <taxon>Planctomycetia</taxon>
        <taxon>Planctomycetia incertae sedis</taxon>
        <taxon>Engelhardtia</taxon>
    </lineage>
</organism>
<evidence type="ECO:0000313" key="3">
    <source>
        <dbReference type="Proteomes" id="UP000316921"/>
    </source>
</evidence>
<dbReference type="EMBL" id="CP036287">
    <property type="protein sequence ID" value="QDU65378.1"/>
    <property type="molecule type" value="Genomic_DNA"/>
</dbReference>